<keyword evidence="2" id="KW-1185">Reference proteome</keyword>
<protein>
    <submittedName>
        <fullName evidence="1">Uncharacterized protein</fullName>
    </submittedName>
</protein>
<keyword evidence="1" id="KW-0614">Plasmid</keyword>
<proteinExistence type="predicted"/>
<dbReference type="EMBL" id="AP018228">
    <property type="protein sequence ID" value="BAY87761.1"/>
    <property type="molecule type" value="Genomic_DNA"/>
</dbReference>
<name>A0A1Z4M2Y1_9CYAN</name>
<accession>A0A1Z4M2Y1</accession>
<gene>
    <name evidence="1" type="ORF">NIES267_72850</name>
</gene>
<dbReference type="Proteomes" id="UP000218418">
    <property type="component" value="Plasmid plasmid1"/>
</dbReference>
<organism evidence="1 2">
    <name type="scientific">Calothrix parasitica NIES-267</name>
    <dbReference type="NCBI Taxonomy" id="1973488"/>
    <lineage>
        <taxon>Bacteria</taxon>
        <taxon>Bacillati</taxon>
        <taxon>Cyanobacteriota</taxon>
        <taxon>Cyanophyceae</taxon>
        <taxon>Nostocales</taxon>
        <taxon>Calotrichaceae</taxon>
        <taxon>Calothrix</taxon>
    </lineage>
</organism>
<sequence>MREEGRGKREEVWNCKGTVTFIRNSYTVGCRGIQSISDIEVYKRRKELEGRRKKGQDL</sequence>
<reference evidence="1 2" key="1">
    <citation type="submission" date="2017-06" db="EMBL/GenBank/DDBJ databases">
        <title>Genome sequencing of cyanobaciteial culture collection at National Institute for Environmental Studies (NIES).</title>
        <authorList>
            <person name="Hirose Y."/>
            <person name="Shimura Y."/>
            <person name="Fujisawa T."/>
            <person name="Nakamura Y."/>
            <person name="Kawachi M."/>
        </authorList>
    </citation>
    <scope>NUCLEOTIDE SEQUENCE [LARGE SCALE GENOMIC DNA]</scope>
    <source>
        <strain evidence="1 2">NIES-267</strain>
        <plasmid evidence="2">Plasmid1 dna</plasmid>
    </source>
</reference>
<evidence type="ECO:0000313" key="2">
    <source>
        <dbReference type="Proteomes" id="UP000218418"/>
    </source>
</evidence>
<evidence type="ECO:0000313" key="1">
    <source>
        <dbReference type="EMBL" id="BAY87761.1"/>
    </source>
</evidence>
<geneLocation type="plasmid" evidence="2">
    <name>Plasmid1 dna</name>
</geneLocation>
<dbReference type="AlphaFoldDB" id="A0A1Z4M2Y1"/>